<dbReference type="Pfam" id="PF01656">
    <property type="entry name" value="CbiA"/>
    <property type="match status" value="1"/>
</dbReference>
<dbReference type="PANTHER" id="PTHR32309">
    <property type="entry name" value="TYROSINE-PROTEIN KINASE"/>
    <property type="match status" value="1"/>
</dbReference>
<evidence type="ECO:0000256" key="3">
    <source>
        <dbReference type="SAM" id="MobiDB-lite"/>
    </source>
</evidence>
<dbReference type="AlphaFoldDB" id="A0A6G8Q9J3"/>
<feature type="compositionally biased region" description="Basic residues" evidence="3">
    <location>
        <begin position="1"/>
        <end position="11"/>
    </location>
</feature>
<protein>
    <submittedName>
        <fullName evidence="5">Polysaccharide biosynthesis tyrosine autokinase</fullName>
        <ecNumber evidence="5">2.7.10.2</ecNumber>
    </submittedName>
</protein>
<dbReference type="GO" id="GO:0005886">
    <property type="term" value="C:plasma membrane"/>
    <property type="evidence" value="ECO:0007669"/>
    <property type="project" value="TreeGrafter"/>
</dbReference>
<dbReference type="GO" id="GO:0005524">
    <property type="term" value="F:ATP binding"/>
    <property type="evidence" value="ECO:0007669"/>
    <property type="project" value="UniProtKB-KW"/>
</dbReference>
<gene>
    <name evidence="5" type="ORF">GBA63_11230</name>
</gene>
<evidence type="ECO:0000256" key="1">
    <source>
        <dbReference type="ARBA" id="ARBA00022741"/>
    </source>
</evidence>
<proteinExistence type="predicted"/>
<dbReference type="InterPro" id="IPR002586">
    <property type="entry name" value="CobQ/CobB/MinD/ParA_Nub-bd_dom"/>
</dbReference>
<dbReference type="InterPro" id="IPR005702">
    <property type="entry name" value="Wzc-like_C"/>
</dbReference>
<evidence type="ECO:0000313" key="6">
    <source>
        <dbReference type="Proteomes" id="UP000501452"/>
    </source>
</evidence>
<dbReference type="SUPFAM" id="SSF52540">
    <property type="entry name" value="P-loop containing nucleoside triphosphate hydrolases"/>
    <property type="match status" value="1"/>
</dbReference>
<dbReference type="KEGG" id="rub:GBA63_11230"/>
<organism evidence="5 6">
    <name type="scientific">Rubrobacter tropicus</name>
    <dbReference type="NCBI Taxonomy" id="2653851"/>
    <lineage>
        <taxon>Bacteria</taxon>
        <taxon>Bacillati</taxon>
        <taxon>Actinomycetota</taxon>
        <taxon>Rubrobacteria</taxon>
        <taxon>Rubrobacterales</taxon>
        <taxon>Rubrobacteraceae</taxon>
        <taxon>Rubrobacter</taxon>
    </lineage>
</organism>
<dbReference type="Proteomes" id="UP000501452">
    <property type="component" value="Chromosome"/>
</dbReference>
<dbReference type="NCBIfam" id="TIGR01007">
    <property type="entry name" value="eps_fam"/>
    <property type="match status" value="1"/>
</dbReference>
<dbReference type="EMBL" id="CP045119">
    <property type="protein sequence ID" value="QIN83151.1"/>
    <property type="molecule type" value="Genomic_DNA"/>
</dbReference>
<keyword evidence="5" id="KW-0808">Transferase</keyword>
<evidence type="ECO:0000256" key="2">
    <source>
        <dbReference type="ARBA" id="ARBA00022840"/>
    </source>
</evidence>
<dbReference type="InterPro" id="IPR050445">
    <property type="entry name" value="Bact_polysacc_biosynth/exp"/>
</dbReference>
<dbReference type="PANTHER" id="PTHR32309:SF13">
    <property type="entry name" value="FERRIC ENTEROBACTIN TRANSPORT PROTEIN FEPE"/>
    <property type="match status" value="1"/>
</dbReference>
<dbReference type="Gene3D" id="3.40.50.300">
    <property type="entry name" value="P-loop containing nucleotide triphosphate hydrolases"/>
    <property type="match status" value="1"/>
</dbReference>
<sequence>MARPKVKRPARKGNAEGGPSASLVTVTDPTGAASEAYRGLRTNLLYAQVDAPPKVILLTSPGSREGKSTICANLGVALAQADRATLVIDCDLRGPTLHGIFGLRDSPNLLDVLAREDGLGEAWQEAAPRLKVVAGGPTPPNPAELLGSRRFSELLGRASREFDYVLLDAPPLELVSDAAILATQADGVLLAMDAQKTRKIALRRAVRGLQLVGANVLGVVVNNVEDSGEGYPLAGYASG</sequence>
<keyword evidence="1" id="KW-0547">Nucleotide-binding</keyword>
<dbReference type="CDD" id="cd05387">
    <property type="entry name" value="BY-kinase"/>
    <property type="match status" value="1"/>
</dbReference>
<feature type="domain" description="CobQ/CobB/MinD/ParA nucleotide binding" evidence="4">
    <location>
        <begin position="56"/>
        <end position="227"/>
    </location>
</feature>
<keyword evidence="5" id="KW-0418">Kinase</keyword>
<accession>A0A6G8Q9J3</accession>
<keyword evidence="2" id="KW-0067">ATP-binding</keyword>
<reference evidence="5 6" key="1">
    <citation type="submission" date="2019-10" db="EMBL/GenBank/DDBJ databases">
        <title>Rubrobacter sp nov SCSIO 52090 isolated from a deep-sea sediment in the South China Sea.</title>
        <authorList>
            <person name="Chen R.W."/>
        </authorList>
    </citation>
    <scope>NUCLEOTIDE SEQUENCE [LARGE SCALE GENOMIC DNA]</scope>
    <source>
        <strain evidence="5 6">SCSIO 52909</strain>
    </source>
</reference>
<dbReference type="EC" id="2.7.10.2" evidence="5"/>
<evidence type="ECO:0000259" key="4">
    <source>
        <dbReference type="Pfam" id="PF01656"/>
    </source>
</evidence>
<feature type="region of interest" description="Disordered" evidence="3">
    <location>
        <begin position="1"/>
        <end position="26"/>
    </location>
</feature>
<dbReference type="RefSeq" id="WP_166176163.1">
    <property type="nucleotide sequence ID" value="NZ_CP045119.1"/>
</dbReference>
<keyword evidence="6" id="KW-1185">Reference proteome</keyword>
<dbReference type="GO" id="GO:0004715">
    <property type="term" value="F:non-membrane spanning protein tyrosine kinase activity"/>
    <property type="evidence" value="ECO:0007669"/>
    <property type="project" value="UniProtKB-EC"/>
</dbReference>
<dbReference type="InterPro" id="IPR027417">
    <property type="entry name" value="P-loop_NTPase"/>
</dbReference>
<evidence type="ECO:0000313" key="5">
    <source>
        <dbReference type="EMBL" id="QIN83151.1"/>
    </source>
</evidence>
<name>A0A6G8Q9J3_9ACTN</name>